<sequence>MSPRNTNSLRTKYALITGASSGIGFALAKEFSRKGYKVFACSPKQFIPLQDPLVAEFGVISIPCDITNLEDLKHVKDVVLKETGGYLDILYNNAGIAIGGPATEMDEAQLDRIFQVNVIGHINATKYLSPFVINAKGSIIYTSSVAARVPLSWTSAYSATKAAIDAYAKTLHGEMAPFGVRVHSVITGGVDTEIAAGVPIETIEALYEGSKYNVEGIVDCMIETQEMSHNSRYSPAKYAKEMVSQIGRNLTRFNLYGGFKAYLLHFISRWFPLWLVEFLIQSNFKQRRVLKNVAKNVRAKKIKYD</sequence>
<keyword evidence="6" id="KW-1185">Reference proteome</keyword>
<dbReference type="AlphaFoldDB" id="A5DZ53"/>
<protein>
    <recommendedName>
        <fullName evidence="7">NADPH-dependent 1-acyldihydroxyacetone phosphate reductase</fullName>
    </recommendedName>
</protein>
<dbReference type="eggNOG" id="KOG1209">
    <property type="taxonomic scope" value="Eukaryota"/>
</dbReference>
<dbReference type="GO" id="GO:0006654">
    <property type="term" value="P:phosphatidic acid biosynthetic process"/>
    <property type="evidence" value="ECO:0007669"/>
    <property type="project" value="TreeGrafter"/>
</dbReference>
<keyword evidence="2" id="KW-0521">NADP</keyword>
<comment type="similarity">
    <text evidence="1 4">Belongs to the short-chain dehydrogenases/reductases (SDR) family.</text>
</comment>
<dbReference type="OrthoDB" id="2102561at2759"/>
<evidence type="ECO:0008006" key="7">
    <source>
        <dbReference type="Google" id="ProtNLM"/>
    </source>
</evidence>
<dbReference type="InterPro" id="IPR020904">
    <property type="entry name" value="Sc_DH/Rdtase_CS"/>
</dbReference>
<dbReference type="GO" id="GO:0004806">
    <property type="term" value="F:triacylglycerol lipase activity"/>
    <property type="evidence" value="ECO:0007669"/>
    <property type="project" value="TreeGrafter"/>
</dbReference>
<dbReference type="KEGG" id="lel:PVL30_003488"/>
<dbReference type="InParanoid" id="A5DZ53"/>
<dbReference type="PANTHER" id="PTHR44169:SF6">
    <property type="entry name" value="NADPH-DEPENDENT 1-ACYLDIHYDROXYACETONE PHOSPHATE REDUCTASE"/>
    <property type="match status" value="1"/>
</dbReference>
<evidence type="ECO:0000256" key="3">
    <source>
        <dbReference type="ARBA" id="ARBA00023002"/>
    </source>
</evidence>
<dbReference type="PROSITE" id="PS00061">
    <property type="entry name" value="ADH_SHORT"/>
    <property type="match status" value="1"/>
</dbReference>
<dbReference type="InterPro" id="IPR002347">
    <property type="entry name" value="SDR_fam"/>
</dbReference>
<dbReference type="Proteomes" id="UP000001996">
    <property type="component" value="Unassembled WGS sequence"/>
</dbReference>
<dbReference type="Pfam" id="PF00106">
    <property type="entry name" value="adh_short"/>
    <property type="match status" value="1"/>
</dbReference>
<dbReference type="PRINTS" id="PR00081">
    <property type="entry name" value="GDHRDH"/>
</dbReference>
<dbReference type="STRING" id="379508.A5DZ53"/>
<dbReference type="GO" id="GO:0000140">
    <property type="term" value="F:acylglycerone-phosphate reductase (NADP+) activity"/>
    <property type="evidence" value="ECO:0007669"/>
    <property type="project" value="TreeGrafter"/>
</dbReference>
<dbReference type="GeneID" id="5233601"/>
<dbReference type="VEuPathDB" id="FungiDB:LELG_02640"/>
<dbReference type="GO" id="GO:0005783">
    <property type="term" value="C:endoplasmic reticulum"/>
    <property type="evidence" value="ECO:0007669"/>
    <property type="project" value="TreeGrafter"/>
</dbReference>
<gene>
    <name evidence="5" type="ORF">LELG_02640</name>
</gene>
<organism evidence="5 6">
    <name type="scientific">Lodderomyces elongisporus (strain ATCC 11503 / CBS 2605 / JCM 1781 / NBRC 1676 / NRRL YB-4239)</name>
    <name type="common">Yeast</name>
    <name type="synonym">Saccharomyces elongisporus</name>
    <dbReference type="NCBI Taxonomy" id="379508"/>
    <lineage>
        <taxon>Eukaryota</taxon>
        <taxon>Fungi</taxon>
        <taxon>Dikarya</taxon>
        <taxon>Ascomycota</taxon>
        <taxon>Saccharomycotina</taxon>
        <taxon>Pichiomycetes</taxon>
        <taxon>Debaryomycetaceae</taxon>
        <taxon>Candida/Lodderomyces clade</taxon>
        <taxon>Lodderomyces</taxon>
    </lineage>
</organism>
<dbReference type="PRINTS" id="PR00080">
    <property type="entry name" value="SDRFAMILY"/>
</dbReference>
<dbReference type="PANTHER" id="PTHR44169">
    <property type="entry name" value="NADPH-DEPENDENT 1-ACYLDIHYDROXYACETONE PHOSPHATE REDUCTASE"/>
    <property type="match status" value="1"/>
</dbReference>
<dbReference type="InterPro" id="IPR036291">
    <property type="entry name" value="NAD(P)-bd_dom_sf"/>
</dbReference>
<evidence type="ECO:0000313" key="5">
    <source>
        <dbReference type="EMBL" id="EDK44461.1"/>
    </source>
</evidence>
<reference evidence="5 6" key="1">
    <citation type="journal article" date="2009" name="Nature">
        <title>Evolution of pathogenicity and sexual reproduction in eight Candida genomes.</title>
        <authorList>
            <person name="Butler G."/>
            <person name="Rasmussen M.D."/>
            <person name="Lin M.F."/>
            <person name="Santos M.A."/>
            <person name="Sakthikumar S."/>
            <person name="Munro C.A."/>
            <person name="Rheinbay E."/>
            <person name="Grabherr M."/>
            <person name="Forche A."/>
            <person name="Reedy J.L."/>
            <person name="Agrafioti I."/>
            <person name="Arnaud M.B."/>
            <person name="Bates S."/>
            <person name="Brown A.J."/>
            <person name="Brunke S."/>
            <person name="Costanzo M.C."/>
            <person name="Fitzpatrick D.A."/>
            <person name="de Groot P.W."/>
            <person name="Harris D."/>
            <person name="Hoyer L.L."/>
            <person name="Hube B."/>
            <person name="Klis F.M."/>
            <person name="Kodira C."/>
            <person name="Lennard N."/>
            <person name="Logue M.E."/>
            <person name="Martin R."/>
            <person name="Neiman A.M."/>
            <person name="Nikolaou E."/>
            <person name="Quail M.A."/>
            <person name="Quinn J."/>
            <person name="Santos M.C."/>
            <person name="Schmitzberger F.F."/>
            <person name="Sherlock G."/>
            <person name="Shah P."/>
            <person name="Silverstein K.A."/>
            <person name="Skrzypek M.S."/>
            <person name="Soll D."/>
            <person name="Staggs R."/>
            <person name="Stansfield I."/>
            <person name="Stumpf M.P."/>
            <person name="Sudbery P.E."/>
            <person name="Srikantha T."/>
            <person name="Zeng Q."/>
            <person name="Berman J."/>
            <person name="Berriman M."/>
            <person name="Heitman J."/>
            <person name="Gow N.A."/>
            <person name="Lorenz M.C."/>
            <person name="Birren B.W."/>
            <person name="Kellis M."/>
            <person name="Cuomo C.A."/>
        </authorList>
    </citation>
    <scope>NUCLEOTIDE SEQUENCE [LARGE SCALE GENOMIC DNA]</scope>
    <source>
        <strain evidence="6">ATCC 11503 / BCRC 21390 / CBS 2605 / JCM 1781 / NBRC 1676 / NRRL YB-4239</strain>
    </source>
</reference>
<evidence type="ECO:0000256" key="2">
    <source>
        <dbReference type="ARBA" id="ARBA00022857"/>
    </source>
</evidence>
<evidence type="ECO:0000256" key="4">
    <source>
        <dbReference type="RuleBase" id="RU000363"/>
    </source>
</evidence>
<dbReference type="GO" id="GO:0019433">
    <property type="term" value="P:triglyceride catabolic process"/>
    <property type="evidence" value="ECO:0007669"/>
    <property type="project" value="TreeGrafter"/>
</dbReference>
<keyword evidence="3" id="KW-0560">Oxidoreductase</keyword>
<dbReference type="SUPFAM" id="SSF51735">
    <property type="entry name" value="NAD(P)-binding Rossmann-fold domains"/>
    <property type="match status" value="1"/>
</dbReference>
<accession>A5DZ53</accession>
<dbReference type="Gene3D" id="3.40.50.720">
    <property type="entry name" value="NAD(P)-binding Rossmann-like Domain"/>
    <property type="match status" value="1"/>
</dbReference>
<dbReference type="OMA" id="ACDITNL"/>
<dbReference type="HOGENOM" id="CLU_010194_2_9_1"/>
<dbReference type="GO" id="GO:0005811">
    <property type="term" value="C:lipid droplet"/>
    <property type="evidence" value="ECO:0007669"/>
    <property type="project" value="TreeGrafter"/>
</dbReference>
<name>A5DZ53_LODEL</name>
<evidence type="ECO:0000256" key="1">
    <source>
        <dbReference type="ARBA" id="ARBA00006484"/>
    </source>
</evidence>
<evidence type="ECO:0000313" key="6">
    <source>
        <dbReference type="Proteomes" id="UP000001996"/>
    </source>
</evidence>
<dbReference type="EMBL" id="CH981526">
    <property type="protein sequence ID" value="EDK44461.1"/>
    <property type="molecule type" value="Genomic_DNA"/>
</dbReference>
<proteinExistence type="inferred from homology"/>